<evidence type="ECO:0000256" key="2">
    <source>
        <dbReference type="ARBA" id="ARBA00009610"/>
    </source>
</evidence>
<evidence type="ECO:0000256" key="1">
    <source>
        <dbReference type="ARBA" id="ARBA00004687"/>
    </source>
</evidence>
<dbReference type="GO" id="GO:0000506">
    <property type="term" value="C:glycosylphosphatidylinositol-N-acetylglucosaminyltransferase (GPI-GnT) complex"/>
    <property type="evidence" value="ECO:0007669"/>
    <property type="project" value="InterPro"/>
</dbReference>
<dbReference type="Pfam" id="PF10181">
    <property type="entry name" value="PIG-H"/>
    <property type="match status" value="1"/>
</dbReference>
<protein>
    <recommendedName>
        <fullName evidence="3">Phosphatidylinositol N-acetylglucosaminyltransferase subunit H conserved domain-containing protein</fullName>
    </recommendedName>
</protein>
<dbReference type="InterPro" id="IPR019328">
    <property type="entry name" value="PIGH-H_dom"/>
</dbReference>
<reference evidence="4" key="1">
    <citation type="submission" date="2021-01" db="EMBL/GenBank/DDBJ databases">
        <authorList>
            <person name="Kaushik A."/>
        </authorList>
    </citation>
    <scope>NUCLEOTIDE SEQUENCE</scope>
    <source>
        <strain evidence="4">AG2-2IIIB</strain>
    </source>
</reference>
<evidence type="ECO:0000313" key="5">
    <source>
        <dbReference type="Proteomes" id="UP000663843"/>
    </source>
</evidence>
<name>A0A8H2WJE8_9AGAM</name>
<dbReference type="EMBL" id="CAJMWT010001221">
    <property type="protein sequence ID" value="CAE6388527.1"/>
    <property type="molecule type" value="Genomic_DNA"/>
</dbReference>
<evidence type="ECO:0000259" key="3">
    <source>
        <dbReference type="Pfam" id="PF10181"/>
    </source>
</evidence>
<organism evidence="4 5">
    <name type="scientific">Rhizoctonia solani</name>
    <dbReference type="NCBI Taxonomy" id="456999"/>
    <lineage>
        <taxon>Eukaryota</taxon>
        <taxon>Fungi</taxon>
        <taxon>Dikarya</taxon>
        <taxon>Basidiomycota</taxon>
        <taxon>Agaricomycotina</taxon>
        <taxon>Agaricomycetes</taxon>
        <taxon>Cantharellales</taxon>
        <taxon>Ceratobasidiaceae</taxon>
        <taxon>Rhizoctonia</taxon>
    </lineage>
</organism>
<dbReference type="AlphaFoldDB" id="A0A8H2WJE8"/>
<gene>
    <name evidence="4" type="ORF">RDB_LOCUS29142</name>
</gene>
<comment type="caution">
    <text evidence="4">The sequence shown here is derived from an EMBL/GenBank/DDBJ whole genome shotgun (WGS) entry which is preliminary data.</text>
</comment>
<feature type="domain" description="Phosphatidylinositol N-acetylglucosaminyltransferase subunit H conserved" evidence="3">
    <location>
        <begin position="102"/>
        <end position="174"/>
    </location>
</feature>
<evidence type="ECO:0000313" key="4">
    <source>
        <dbReference type="EMBL" id="CAE6388527.1"/>
    </source>
</evidence>
<dbReference type="PANTHER" id="PTHR15231:SF1">
    <property type="entry name" value="PHOSPHATIDYLINOSITOL N-ACETYLGLUCOSAMINYLTRANSFERASE SUBUNIT H"/>
    <property type="match status" value="1"/>
</dbReference>
<dbReference type="Proteomes" id="UP000663843">
    <property type="component" value="Unassembled WGS sequence"/>
</dbReference>
<accession>A0A8H2WJE8</accession>
<dbReference type="UniPathway" id="UPA00196"/>
<dbReference type="GO" id="GO:0006506">
    <property type="term" value="P:GPI anchor biosynthetic process"/>
    <property type="evidence" value="ECO:0007669"/>
    <property type="project" value="UniProtKB-UniPathway"/>
</dbReference>
<dbReference type="PANTHER" id="PTHR15231">
    <property type="entry name" value="PHOSPHATIDYLINOSITOL N-ACETYLGLUCOSAMINYLTRANSFERASE SUBUNIT H"/>
    <property type="match status" value="1"/>
</dbReference>
<comment type="pathway">
    <text evidence="1">Glycolipid biosynthesis; glycosylphosphatidylinositol-anchor biosynthesis.</text>
</comment>
<comment type="similarity">
    <text evidence="2">Belongs to the PIGH family.</text>
</comment>
<sequence>MTSVGLEHAETCSKPSSLVKSKGFRLVVSKLDGGIVEYRVARDSNGVTKAREGGFGVAIAFLTQCAWDRLNGDWSWTMTRSFFVVISLLFLYFRSTEVQHESILVFPSIGIQLETHRGLILFGYRVLITGVSREFLPVPAVSDVIINEGLCGWNVRRYLAVLSEGESRLRVVFEALDPPFPILKEVYHGLRETLFDEWDDGDERETTYSADHGRR</sequence>
<dbReference type="InterPro" id="IPR044215">
    <property type="entry name" value="PIG-H"/>
</dbReference>
<proteinExistence type="inferred from homology"/>